<name>A0A2Z7CCF4_9LAMI</name>
<evidence type="ECO:0000313" key="2">
    <source>
        <dbReference type="EMBL" id="KZV44730.1"/>
    </source>
</evidence>
<feature type="signal peptide" evidence="1">
    <location>
        <begin position="1"/>
        <end position="16"/>
    </location>
</feature>
<keyword evidence="3" id="KW-1185">Reference proteome</keyword>
<feature type="chain" id="PRO_5016311363" evidence="1">
    <location>
        <begin position="17"/>
        <end position="170"/>
    </location>
</feature>
<accession>A0A2Z7CCF4</accession>
<reference evidence="2 3" key="1">
    <citation type="journal article" date="2015" name="Proc. Natl. Acad. Sci. U.S.A.">
        <title>The resurrection genome of Boea hygrometrica: A blueprint for survival of dehydration.</title>
        <authorList>
            <person name="Xiao L."/>
            <person name="Yang G."/>
            <person name="Zhang L."/>
            <person name="Yang X."/>
            <person name="Zhao S."/>
            <person name="Ji Z."/>
            <person name="Zhou Q."/>
            <person name="Hu M."/>
            <person name="Wang Y."/>
            <person name="Chen M."/>
            <person name="Xu Y."/>
            <person name="Jin H."/>
            <person name="Xiao X."/>
            <person name="Hu G."/>
            <person name="Bao F."/>
            <person name="Hu Y."/>
            <person name="Wan P."/>
            <person name="Li L."/>
            <person name="Deng X."/>
            <person name="Kuang T."/>
            <person name="Xiang C."/>
            <person name="Zhu J.K."/>
            <person name="Oliver M.J."/>
            <person name="He Y."/>
        </authorList>
    </citation>
    <scope>NUCLEOTIDE SEQUENCE [LARGE SCALE GENOMIC DNA]</scope>
    <source>
        <strain evidence="3">cv. XS01</strain>
    </source>
</reference>
<dbReference type="EMBL" id="KQ996521">
    <property type="protein sequence ID" value="KZV44730.1"/>
    <property type="molecule type" value="Genomic_DNA"/>
</dbReference>
<dbReference type="Proteomes" id="UP000250235">
    <property type="component" value="Unassembled WGS sequence"/>
</dbReference>
<evidence type="ECO:0000256" key="1">
    <source>
        <dbReference type="SAM" id="SignalP"/>
    </source>
</evidence>
<dbReference type="AlphaFoldDB" id="A0A2Z7CCF4"/>
<protein>
    <submittedName>
        <fullName evidence="2">Uncharacterized protein</fullName>
    </submittedName>
</protein>
<organism evidence="2 3">
    <name type="scientific">Dorcoceras hygrometricum</name>
    <dbReference type="NCBI Taxonomy" id="472368"/>
    <lineage>
        <taxon>Eukaryota</taxon>
        <taxon>Viridiplantae</taxon>
        <taxon>Streptophyta</taxon>
        <taxon>Embryophyta</taxon>
        <taxon>Tracheophyta</taxon>
        <taxon>Spermatophyta</taxon>
        <taxon>Magnoliopsida</taxon>
        <taxon>eudicotyledons</taxon>
        <taxon>Gunneridae</taxon>
        <taxon>Pentapetalae</taxon>
        <taxon>asterids</taxon>
        <taxon>lamiids</taxon>
        <taxon>Lamiales</taxon>
        <taxon>Gesneriaceae</taxon>
        <taxon>Didymocarpoideae</taxon>
        <taxon>Trichosporeae</taxon>
        <taxon>Loxocarpinae</taxon>
        <taxon>Dorcoceras</taxon>
    </lineage>
</organism>
<sequence length="170" mass="18960">MLYLLIPILEAIISWSKSTMLLCVRSFRTGAVVGREFYGEMPWVLQASIRSYGPCCGERLAELRLEDERVNPVYLISLLGSVRHYELFIKPSTTVHLVGREFYGEMPWVLQASIRSYGPCCGERLAELRLEDERVNPVYLISLLGSVRHYERSHTAGRGGNPAGGAPGGG</sequence>
<gene>
    <name evidence="2" type="ORF">F511_35808</name>
</gene>
<evidence type="ECO:0000313" key="3">
    <source>
        <dbReference type="Proteomes" id="UP000250235"/>
    </source>
</evidence>
<proteinExistence type="predicted"/>
<keyword evidence="1" id="KW-0732">Signal</keyword>